<evidence type="ECO:0000313" key="7">
    <source>
        <dbReference type="EnsemblMetazoa" id="AAEL025217-PA"/>
    </source>
</evidence>
<dbReference type="GO" id="GO:0005634">
    <property type="term" value="C:nucleus"/>
    <property type="evidence" value="ECO:0007669"/>
    <property type="project" value="TreeGrafter"/>
</dbReference>
<dbReference type="FunFam" id="3.40.570.10:FF:000007">
    <property type="entry name" value="Alkaline nuclease"/>
    <property type="match status" value="1"/>
</dbReference>
<sequence length="394" mass="43707">MMLKYLVLTLVYVSVVSGVCRIQLQSNATHDKAPLFLQSKGSIYTLLEPHGSSFQLKNGEKVALGCASAKNKIAEINEALADVSCIDNQQFQFKGRSLQYTDLNCSTSISSSIKAQNRPCAAGLGRWYDLGFEVLGAPFIKYFQSCYNVDKSSVIYSEHDILGASIEKAQINNDRPSFKIGGLKVKARLSTVYTQNSQRTRLANLLGSEELAKQYISSSSFFAKGHLTPDGDAVLNSWAGATYFYINVAPEWQIINTGNWIRIENAARKMAAQLNDTVKVFTGVYDVLTLPDVNGRPVPITLAEDDQVEAPKWLWKILHHSASNSAIAFATLNNPFATSGDQLCNNICNRYGWAQQEFQDLRRGYTICCTVRDLRKVIPFIPTKADAANILRFN</sequence>
<dbReference type="SUPFAM" id="SSF54060">
    <property type="entry name" value="His-Me finger endonucleases"/>
    <property type="match status" value="1"/>
</dbReference>
<keyword evidence="8" id="KW-1185">Reference proteome</keyword>
<reference evidence="7" key="2">
    <citation type="submission" date="2020-05" db="UniProtKB">
        <authorList>
            <consortium name="EnsemblMetazoa"/>
        </authorList>
    </citation>
    <scope>IDENTIFICATION</scope>
    <source>
        <strain evidence="7">LVP_AGWG</strain>
    </source>
</reference>
<dbReference type="EnsemblMetazoa" id="AAEL025217-RA">
    <property type="protein sequence ID" value="AAEL025217-PA"/>
    <property type="gene ID" value="AAEL025217"/>
</dbReference>
<dbReference type="GO" id="GO:0003676">
    <property type="term" value="F:nucleic acid binding"/>
    <property type="evidence" value="ECO:0007669"/>
    <property type="project" value="InterPro"/>
</dbReference>
<evidence type="ECO:0000256" key="5">
    <source>
        <dbReference type="PIRSR" id="PIRSR640255-2"/>
    </source>
</evidence>
<organism evidence="7 8">
    <name type="scientific">Aedes aegypti</name>
    <name type="common">Yellowfever mosquito</name>
    <name type="synonym">Culex aegypti</name>
    <dbReference type="NCBI Taxonomy" id="7159"/>
    <lineage>
        <taxon>Eukaryota</taxon>
        <taxon>Metazoa</taxon>
        <taxon>Ecdysozoa</taxon>
        <taxon>Arthropoda</taxon>
        <taxon>Hexapoda</taxon>
        <taxon>Insecta</taxon>
        <taxon>Pterygota</taxon>
        <taxon>Neoptera</taxon>
        <taxon>Endopterygota</taxon>
        <taxon>Diptera</taxon>
        <taxon>Nematocera</taxon>
        <taxon>Culicoidea</taxon>
        <taxon>Culicidae</taxon>
        <taxon>Culicinae</taxon>
        <taxon>Aedini</taxon>
        <taxon>Aedes</taxon>
        <taxon>Stegomyia</taxon>
    </lineage>
</organism>
<dbReference type="GO" id="GO:0005743">
    <property type="term" value="C:mitochondrial inner membrane"/>
    <property type="evidence" value="ECO:0007669"/>
    <property type="project" value="TreeGrafter"/>
</dbReference>
<dbReference type="GO" id="GO:0006309">
    <property type="term" value="P:apoptotic DNA fragmentation"/>
    <property type="evidence" value="ECO:0007669"/>
    <property type="project" value="TreeGrafter"/>
</dbReference>
<feature type="domain" description="DNA/RNA non-specific endonuclease/pyrophosphatase/phosphodiesterase" evidence="6">
    <location>
        <begin position="139"/>
        <end position="374"/>
    </location>
</feature>
<evidence type="ECO:0000256" key="4">
    <source>
        <dbReference type="PIRSR" id="PIRSR640255-1"/>
    </source>
</evidence>
<dbReference type="InterPro" id="IPR040255">
    <property type="entry name" value="Non-specific_endonuclease"/>
</dbReference>
<dbReference type="GO" id="GO:0046872">
    <property type="term" value="F:metal ion binding"/>
    <property type="evidence" value="ECO:0007669"/>
    <property type="project" value="UniProtKB-KW"/>
</dbReference>
<keyword evidence="3" id="KW-0378">Hydrolase</keyword>
<dbReference type="InterPro" id="IPR001604">
    <property type="entry name" value="Endo_G_ENPP1-like_dom"/>
</dbReference>
<dbReference type="InterPro" id="IPR044925">
    <property type="entry name" value="His-Me_finger_sf"/>
</dbReference>
<dbReference type="OrthoDB" id="8194122at2759"/>
<name>A0A6I8U6I4_AEDAE</name>
<gene>
    <name evidence="7" type="primary">5577131</name>
</gene>
<protein>
    <recommendedName>
        <fullName evidence="6">DNA/RNA non-specific endonuclease/pyrophosphatase/phosphodiesterase domain-containing protein</fullName>
    </recommendedName>
</protein>
<dbReference type="Proteomes" id="UP000008820">
    <property type="component" value="Chromosome 2"/>
</dbReference>
<dbReference type="PANTHER" id="PTHR13966">
    <property type="entry name" value="ENDONUCLEASE RELATED"/>
    <property type="match status" value="1"/>
</dbReference>
<dbReference type="GO" id="GO:0000014">
    <property type="term" value="F:single-stranded DNA endodeoxyribonuclease activity"/>
    <property type="evidence" value="ECO:0007669"/>
    <property type="project" value="TreeGrafter"/>
</dbReference>
<evidence type="ECO:0000256" key="2">
    <source>
        <dbReference type="ARBA" id="ARBA00022722"/>
    </source>
</evidence>
<feature type="binding site" evidence="5">
    <location>
        <position position="256"/>
    </location>
    <ligand>
        <name>Mg(2+)</name>
        <dbReference type="ChEBI" id="CHEBI:18420"/>
        <note>catalytic</note>
    </ligand>
</feature>
<evidence type="ECO:0000256" key="3">
    <source>
        <dbReference type="ARBA" id="ARBA00022759"/>
    </source>
</evidence>
<dbReference type="AlphaFoldDB" id="A0A6I8U6I4"/>
<dbReference type="Pfam" id="PF01223">
    <property type="entry name" value="Endonuclease_NS"/>
    <property type="match status" value="1"/>
</dbReference>
<evidence type="ECO:0000256" key="1">
    <source>
        <dbReference type="ARBA" id="ARBA00010052"/>
    </source>
</evidence>
<comment type="similarity">
    <text evidence="1">Belongs to the DNA/RNA non-specific endonuclease family.</text>
</comment>
<evidence type="ECO:0000313" key="8">
    <source>
        <dbReference type="Proteomes" id="UP000008820"/>
    </source>
</evidence>
<dbReference type="PANTHER" id="PTHR13966:SF17">
    <property type="entry name" value="ENDONUCLEASE-RELATED"/>
    <property type="match status" value="1"/>
</dbReference>
<dbReference type="InterPro" id="IPR044929">
    <property type="entry name" value="DNA/RNA_non-sp_Endonuclease_sf"/>
</dbReference>
<evidence type="ECO:0000259" key="6">
    <source>
        <dbReference type="SMART" id="SM00892"/>
    </source>
</evidence>
<keyword evidence="3" id="KW-0255">Endonuclease</keyword>
<dbReference type="InParanoid" id="A0A6I8U6I4"/>
<keyword evidence="5" id="KW-0479">Metal-binding</keyword>
<proteinExistence type="inferred from homology"/>
<accession>A0A6I8U6I4</accession>
<dbReference type="SMART" id="SM00892">
    <property type="entry name" value="Endonuclease_NS"/>
    <property type="match status" value="1"/>
</dbReference>
<reference evidence="7 8" key="1">
    <citation type="submission" date="2017-06" db="EMBL/GenBank/DDBJ databases">
        <title>Aedes aegypti genome working group (AGWG) sequencing and assembly.</title>
        <authorList>
            <consortium name="Aedes aegypti Genome Working Group (AGWG)"/>
            <person name="Matthews B.J."/>
        </authorList>
    </citation>
    <scope>NUCLEOTIDE SEQUENCE [LARGE SCALE GENOMIC DNA]</scope>
    <source>
        <strain evidence="7 8">LVP_AGWG</strain>
    </source>
</reference>
<dbReference type="Gene3D" id="3.40.570.10">
    <property type="entry name" value="Extracellular Endonuclease, subunit A"/>
    <property type="match status" value="1"/>
</dbReference>
<keyword evidence="2" id="KW-0540">Nuclease</keyword>
<feature type="active site" description="Proton acceptor" evidence="4">
    <location>
        <position position="226"/>
    </location>
</feature>
<dbReference type="GO" id="GO:0004521">
    <property type="term" value="F:RNA endonuclease activity"/>
    <property type="evidence" value="ECO:0007669"/>
    <property type="project" value="TreeGrafter"/>
</dbReference>